<dbReference type="SUPFAM" id="SSF56112">
    <property type="entry name" value="Protein kinase-like (PK-like)"/>
    <property type="match status" value="1"/>
</dbReference>
<dbReference type="GO" id="GO:0036498">
    <property type="term" value="P:IRE1-mediated unfolded protein response"/>
    <property type="evidence" value="ECO:0007669"/>
    <property type="project" value="TreeGrafter"/>
</dbReference>
<dbReference type="Pfam" id="PF00069">
    <property type="entry name" value="Pkinase"/>
    <property type="match status" value="1"/>
</dbReference>
<feature type="region of interest" description="Disordered" evidence="1">
    <location>
        <begin position="703"/>
        <end position="733"/>
    </location>
</feature>
<dbReference type="PROSITE" id="PS00108">
    <property type="entry name" value="PROTEIN_KINASE_ST"/>
    <property type="match status" value="1"/>
</dbReference>
<evidence type="ECO:0000313" key="5">
    <source>
        <dbReference type="Proteomes" id="UP000278807"/>
    </source>
</evidence>
<evidence type="ECO:0000256" key="2">
    <source>
        <dbReference type="SAM" id="SignalP"/>
    </source>
</evidence>
<dbReference type="InterPro" id="IPR008271">
    <property type="entry name" value="Ser/Thr_kinase_AS"/>
</dbReference>
<dbReference type="STRING" id="102285.A0A0R3TQM1"/>
<keyword evidence="2" id="KW-0732">Signal</keyword>
<feature type="compositionally biased region" description="Basic and acidic residues" evidence="1">
    <location>
        <begin position="180"/>
        <end position="195"/>
    </location>
</feature>
<dbReference type="EMBL" id="UZAE01012770">
    <property type="protein sequence ID" value="VDO06565.1"/>
    <property type="molecule type" value="Genomic_DNA"/>
</dbReference>
<protein>
    <submittedName>
        <fullName evidence="6">Protein kinase domain-containing protein</fullName>
    </submittedName>
</protein>
<feature type="domain" description="Protein kinase" evidence="3">
    <location>
        <begin position="436"/>
        <end position="824"/>
    </location>
</feature>
<feature type="signal peptide" evidence="2">
    <location>
        <begin position="1"/>
        <end position="30"/>
    </location>
</feature>
<dbReference type="WBParaSite" id="HNAJ_0000984601-mRNA-1">
    <property type="protein sequence ID" value="HNAJ_0000984601-mRNA-1"/>
    <property type="gene ID" value="HNAJ_0000984601"/>
</dbReference>
<dbReference type="GO" id="GO:0051082">
    <property type="term" value="F:unfolded protein binding"/>
    <property type="evidence" value="ECO:0007669"/>
    <property type="project" value="TreeGrafter"/>
</dbReference>
<evidence type="ECO:0000313" key="6">
    <source>
        <dbReference type="WBParaSite" id="HNAJ_0000984601-mRNA-1"/>
    </source>
</evidence>
<accession>A0A0R3TQM1</accession>
<dbReference type="AlphaFoldDB" id="A0A0R3TQM1"/>
<feature type="chain" id="PRO_5043131988" evidence="2">
    <location>
        <begin position="31"/>
        <end position="839"/>
    </location>
</feature>
<evidence type="ECO:0000256" key="1">
    <source>
        <dbReference type="SAM" id="MobiDB-lite"/>
    </source>
</evidence>
<name>A0A0R3TQM1_RODNA</name>
<evidence type="ECO:0000259" key="3">
    <source>
        <dbReference type="PROSITE" id="PS50011"/>
    </source>
</evidence>
<dbReference type="GO" id="GO:0004521">
    <property type="term" value="F:RNA endonuclease activity"/>
    <property type="evidence" value="ECO:0007669"/>
    <property type="project" value="InterPro"/>
</dbReference>
<dbReference type="Gene3D" id="1.10.510.10">
    <property type="entry name" value="Transferase(Phosphotransferase) domain 1"/>
    <property type="match status" value="1"/>
</dbReference>
<dbReference type="Proteomes" id="UP000278807">
    <property type="component" value="Unassembled WGS sequence"/>
</dbReference>
<dbReference type="GO" id="GO:0070059">
    <property type="term" value="P:intrinsic apoptotic signaling pathway in response to endoplasmic reticulum stress"/>
    <property type="evidence" value="ECO:0007669"/>
    <property type="project" value="TreeGrafter"/>
</dbReference>
<feature type="compositionally biased region" description="Low complexity" evidence="1">
    <location>
        <begin position="703"/>
        <end position="717"/>
    </location>
</feature>
<dbReference type="PANTHER" id="PTHR13954:SF6">
    <property type="entry name" value="NON-SPECIFIC SERINE_THREONINE PROTEIN KINASE"/>
    <property type="match status" value="1"/>
</dbReference>
<evidence type="ECO:0000313" key="4">
    <source>
        <dbReference type="EMBL" id="VDO06565.1"/>
    </source>
</evidence>
<proteinExistence type="predicted"/>
<sequence>MIVHTLASRSNAFFIFLEILSVILIPEIHRGHMYEYTGSDPSEILYLVNSTFDGLFRRSPEILNKHKTMGYKTDQWIQLDFDTGKIIGNLLDVDPKSRFIDLGVIKYQFILSRFGESDPQMNITFQRFPDHIEPDPGTSNLKHVATLEPSVVTFHGDKFLWHLPLEAPIVDIFSIKASKEQKGEGPEEEKEEGRDGSNPSDRNSVSYSLRRVPFTSYALSLSEAHIKPNPRQAELWEDTLSIGKEFKPTLYLGEGPYLPLYIIHTLAEASLPIRPVSRTSGRLQLECMDRKLCKLTHCTLPAEHGYRKVSYPRSLIGLYHASPSSPKVNANWSSPHFDTWEYTMPSYRHMNRTEIQLLTTTAGPMVYKQVGPSWTSITIGTILVSVLTSISTYYYIVRRRPLAGPFGLDSDFDNADENGWAGSPPSAKGSPQAVNFNTRALLGRGSNGTLVFPGIFGDTPVAIKRILRSREVDQNWHREHEILKELQHVNLINCYWTGSTQNFHYLALQLCTESLLDAMKPEVEGGQQPFSTSRQSPLNRYNLTPIQCVHQLSSGVAFLHSKSIVTAYFPTLYIVHRDIKPNNIFIRESPTEPTRLVLGDFGLSKSLQNNFFINSLSYDADSSSSTSSSPRIRGTFGSLGWMAPEMCSPTGGTLTTSVDVFALGLVAYFIFTHGRHPFYSPPPSSSQPSSSLSNPLWHINDTSSIAGSNNSTSSSLNPIGPDGDLPSQNTKSSKIREGSFHDAYFSVDSVHAMQVAINRREEPLLSEVFVSTKKLPTSTDVGGDSEQNLDEMYSCLAKQFVFEALDFDASTRCSIDVLLRSPLFWPPTTILSFYSVSFI</sequence>
<reference evidence="6" key="1">
    <citation type="submission" date="2017-02" db="UniProtKB">
        <authorList>
            <consortium name="WormBaseParasite"/>
        </authorList>
    </citation>
    <scope>IDENTIFICATION</scope>
</reference>
<dbReference type="InterPro" id="IPR045133">
    <property type="entry name" value="IRE1/2-like"/>
</dbReference>
<dbReference type="GO" id="GO:1990604">
    <property type="term" value="C:IRE1-TRAF2-ASK1 complex"/>
    <property type="evidence" value="ECO:0007669"/>
    <property type="project" value="TreeGrafter"/>
</dbReference>
<dbReference type="SMART" id="SM00220">
    <property type="entry name" value="S_TKc"/>
    <property type="match status" value="1"/>
</dbReference>
<dbReference type="Gene3D" id="3.30.200.20">
    <property type="entry name" value="Phosphorylase Kinase, domain 1"/>
    <property type="match status" value="1"/>
</dbReference>
<dbReference type="PROSITE" id="PS50011">
    <property type="entry name" value="PROTEIN_KINASE_DOM"/>
    <property type="match status" value="1"/>
</dbReference>
<dbReference type="OrthoDB" id="6261690at2759"/>
<dbReference type="InterPro" id="IPR011009">
    <property type="entry name" value="Kinase-like_dom_sf"/>
</dbReference>
<reference evidence="4 5" key="2">
    <citation type="submission" date="2018-11" db="EMBL/GenBank/DDBJ databases">
        <authorList>
            <consortium name="Pathogen Informatics"/>
        </authorList>
    </citation>
    <scope>NUCLEOTIDE SEQUENCE [LARGE SCALE GENOMIC DNA]</scope>
</reference>
<dbReference type="InterPro" id="IPR000719">
    <property type="entry name" value="Prot_kinase_dom"/>
</dbReference>
<feature type="region of interest" description="Disordered" evidence="1">
    <location>
        <begin position="180"/>
        <end position="205"/>
    </location>
</feature>
<dbReference type="GO" id="GO:0005524">
    <property type="term" value="F:ATP binding"/>
    <property type="evidence" value="ECO:0007669"/>
    <property type="project" value="InterPro"/>
</dbReference>
<keyword evidence="5" id="KW-1185">Reference proteome</keyword>
<dbReference type="PANTHER" id="PTHR13954">
    <property type="entry name" value="IRE1-RELATED"/>
    <property type="match status" value="1"/>
</dbReference>
<dbReference type="GO" id="GO:0004674">
    <property type="term" value="F:protein serine/threonine kinase activity"/>
    <property type="evidence" value="ECO:0007669"/>
    <property type="project" value="InterPro"/>
</dbReference>
<gene>
    <name evidence="4" type="ORF">HNAJ_LOCUS9841</name>
</gene>
<organism evidence="6">
    <name type="scientific">Rodentolepis nana</name>
    <name type="common">Dwarf tapeworm</name>
    <name type="synonym">Hymenolepis nana</name>
    <dbReference type="NCBI Taxonomy" id="102285"/>
    <lineage>
        <taxon>Eukaryota</taxon>
        <taxon>Metazoa</taxon>
        <taxon>Spiralia</taxon>
        <taxon>Lophotrochozoa</taxon>
        <taxon>Platyhelminthes</taxon>
        <taxon>Cestoda</taxon>
        <taxon>Eucestoda</taxon>
        <taxon>Cyclophyllidea</taxon>
        <taxon>Hymenolepididae</taxon>
        <taxon>Rodentolepis</taxon>
    </lineage>
</organism>